<evidence type="ECO:0000259" key="7">
    <source>
        <dbReference type="PROSITE" id="PS50802"/>
    </source>
</evidence>
<evidence type="ECO:0000313" key="9">
    <source>
        <dbReference type="Proteomes" id="UP000182334"/>
    </source>
</evidence>
<evidence type="ECO:0000256" key="5">
    <source>
        <dbReference type="ARBA" id="ARBA00022807"/>
    </source>
</evidence>
<dbReference type="InterPro" id="IPR057766">
    <property type="entry name" value="Znf-C2H2_OTU1-like_C"/>
</dbReference>
<dbReference type="OrthoDB" id="65596at2759"/>
<dbReference type="PANTHER" id="PTHR13312:SF0">
    <property type="entry name" value="UBIQUITIN THIOESTERASE OTU1"/>
    <property type="match status" value="1"/>
</dbReference>
<comment type="catalytic activity">
    <reaction evidence="1 6">
        <text>Thiol-dependent hydrolysis of ester, thioester, amide, peptide and isopeptide bonds formed by the C-terminal Gly of ubiquitin (a 76-residue protein attached to proteins as an intracellular targeting signal).</text>
        <dbReference type="EC" id="3.4.19.12"/>
    </reaction>
</comment>
<comment type="subcellular location">
    <subcellularLocation>
        <location evidence="6">Cytoplasm</location>
    </subcellularLocation>
</comment>
<dbReference type="Pfam" id="PF24560">
    <property type="entry name" value="zf-C2H2_OTU1_C"/>
    <property type="match status" value="1"/>
</dbReference>
<accession>A0A1L0D4M9</accession>
<dbReference type="GO" id="GO:0036503">
    <property type="term" value="P:ERAD pathway"/>
    <property type="evidence" value="ECO:0007669"/>
    <property type="project" value="TreeGrafter"/>
</dbReference>
<dbReference type="CDD" id="cd22745">
    <property type="entry name" value="OTU_OTU1"/>
    <property type="match status" value="1"/>
</dbReference>
<dbReference type="GO" id="GO:0004843">
    <property type="term" value="F:cysteine-type deubiquitinase activity"/>
    <property type="evidence" value="ECO:0007669"/>
    <property type="project" value="UniProtKB-UniRule"/>
</dbReference>
<keyword evidence="4 6" id="KW-0378">Hydrolase</keyword>
<dbReference type="PANTHER" id="PTHR13312">
    <property type="entry name" value="HIV-INDUCED PROTEIN-7-LIKE PROTEASE"/>
    <property type="match status" value="1"/>
</dbReference>
<evidence type="ECO:0000256" key="4">
    <source>
        <dbReference type="ARBA" id="ARBA00022801"/>
    </source>
</evidence>
<dbReference type="EMBL" id="LT635757">
    <property type="protein sequence ID" value="SGZ50944.1"/>
    <property type="molecule type" value="Genomic_DNA"/>
</dbReference>
<comment type="function">
    <text evidence="6">Hydrolase that can remove conjugated ubiquitin from proteins and may therefore play an important regulatory role at the level of protein turnover by preventing degradation.</text>
</comment>
<evidence type="ECO:0000313" key="8">
    <source>
        <dbReference type="EMBL" id="SGZ50944.1"/>
    </source>
</evidence>
<keyword evidence="9" id="KW-1185">Reference proteome</keyword>
<dbReference type="PROSITE" id="PS50802">
    <property type="entry name" value="OTU"/>
    <property type="match status" value="1"/>
</dbReference>
<dbReference type="GO" id="GO:0005634">
    <property type="term" value="C:nucleus"/>
    <property type="evidence" value="ECO:0007669"/>
    <property type="project" value="TreeGrafter"/>
</dbReference>
<dbReference type="EC" id="3.4.19.12" evidence="6"/>
<evidence type="ECO:0000256" key="2">
    <source>
        <dbReference type="ARBA" id="ARBA00022670"/>
    </source>
</evidence>
<evidence type="ECO:0000256" key="6">
    <source>
        <dbReference type="RuleBase" id="RU367104"/>
    </source>
</evidence>
<keyword evidence="5 6" id="KW-0788">Thiol protease</keyword>
<gene>
    <name evidence="8" type="ORF">SAMEA4029010_CIC11G00000000958</name>
</gene>
<reference evidence="8 9" key="1">
    <citation type="submission" date="2016-10" db="EMBL/GenBank/DDBJ databases">
        <authorList>
            <person name="de Groot N.N."/>
        </authorList>
    </citation>
    <scope>NUCLEOTIDE SEQUENCE [LARGE SCALE GENOMIC DNA]</scope>
    <source>
        <strain evidence="8 9">CBS 141442</strain>
    </source>
</reference>
<dbReference type="InterPro" id="IPR038765">
    <property type="entry name" value="Papain-like_cys_pep_sf"/>
</dbReference>
<dbReference type="InterPro" id="IPR003323">
    <property type="entry name" value="OTU_dom"/>
</dbReference>
<keyword evidence="2" id="KW-0645">Protease</keyword>
<sequence length="329" mass="36166">MKLKIKAGQNSAVLTADPAWKVRDLSSHLSGTLLDGQSITAYRYGFPSKSVAATSDISLQDAGIKANEQLVAETSSSGQSLADSTALNVANSITSSLSKSRGPTSEDKITTANDKIANVYIENVGEYLILRNVPDDNSCLFNAILYALTGSFKWPELNLRHIVAETIQGNPATYDEVVLGRPIDKYCEWIEKSESWGGAIELGILSDFLGVRINCFDVELGSMMVFQNEKDVPAKFIVLVYSGIHYDCFVTNSQLTETKTNDKGNWTTHELEILGSCDELVSLLQKRNYTTNTTTFRVRCLQCYEVLIGEMGASKHAESTGHYRFGEVN</sequence>
<name>A0A1L0D4M9_9ASCO</name>
<dbReference type="SUPFAM" id="SSF54001">
    <property type="entry name" value="Cysteine proteinases"/>
    <property type="match status" value="1"/>
</dbReference>
<feature type="domain" description="OTU" evidence="7">
    <location>
        <begin position="128"/>
        <end position="252"/>
    </location>
</feature>
<protein>
    <recommendedName>
        <fullName evidence="6">Ubiquitin thioesterase OTU</fullName>
        <ecNumber evidence="6">3.4.19.12</ecNumber>
    </recommendedName>
</protein>
<dbReference type="Gene3D" id="3.10.20.90">
    <property type="entry name" value="Phosphatidylinositol 3-kinase Catalytic Subunit, Chain A, domain 1"/>
    <property type="match status" value="1"/>
</dbReference>
<dbReference type="GO" id="GO:0030968">
    <property type="term" value="P:endoplasmic reticulum unfolded protein response"/>
    <property type="evidence" value="ECO:0007669"/>
    <property type="project" value="TreeGrafter"/>
</dbReference>
<proteinExistence type="predicted"/>
<dbReference type="Proteomes" id="UP000182334">
    <property type="component" value="Chromosome II"/>
</dbReference>
<dbReference type="GO" id="GO:0016579">
    <property type="term" value="P:protein deubiquitination"/>
    <property type="evidence" value="ECO:0007669"/>
    <property type="project" value="TreeGrafter"/>
</dbReference>
<keyword evidence="6" id="KW-0963">Cytoplasm</keyword>
<dbReference type="GO" id="GO:0005829">
    <property type="term" value="C:cytosol"/>
    <property type="evidence" value="ECO:0007669"/>
    <property type="project" value="TreeGrafter"/>
</dbReference>
<evidence type="ECO:0000256" key="1">
    <source>
        <dbReference type="ARBA" id="ARBA00000707"/>
    </source>
</evidence>
<dbReference type="Gene3D" id="3.90.70.80">
    <property type="match status" value="1"/>
</dbReference>
<dbReference type="Pfam" id="PF02338">
    <property type="entry name" value="OTU"/>
    <property type="match status" value="1"/>
</dbReference>
<evidence type="ECO:0000256" key="3">
    <source>
        <dbReference type="ARBA" id="ARBA00022786"/>
    </source>
</evidence>
<keyword evidence="3 6" id="KW-0833">Ubl conjugation pathway</keyword>
<dbReference type="AlphaFoldDB" id="A0A1L0D4M9"/>
<organism evidence="8 9">
    <name type="scientific">Sungouiella intermedia</name>
    <dbReference type="NCBI Taxonomy" id="45354"/>
    <lineage>
        <taxon>Eukaryota</taxon>
        <taxon>Fungi</taxon>
        <taxon>Dikarya</taxon>
        <taxon>Ascomycota</taxon>
        <taxon>Saccharomycotina</taxon>
        <taxon>Pichiomycetes</taxon>
        <taxon>Metschnikowiaceae</taxon>
        <taxon>Sungouiella</taxon>
    </lineage>
</organism>
<dbReference type="STRING" id="45354.A0A1L0D4M9"/>